<reference evidence="1" key="2">
    <citation type="journal article" date="2021" name="PeerJ">
        <title>Extensive microbial diversity within the chicken gut microbiome revealed by metagenomics and culture.</title>
        <authorList>
            <person name="Gilroy R."/>
            <person name="Ravi A."/>
            <person name="Getino M."/>
            <person name="Pursley I."/>
            <person name="Horton D.L."/>
            <person name="Alikhan N.F."/>
            <person name="Baker D."/>
            <person name="Gharbi K."/>
            <person name="Hall N."/>
            <person name="Watson M."/>
            <person name="Adriaenssens E.M."/>
            <person name="Foster-Nyarko E."/>
            <person name="Jarju S."/>
            <person name="Secka A."/>
            <person name="Antonio M."/>
            <person name="Oren A."/>
            <person name="Chaudhuri R.R."/>
            <person name="La Ragione R."/>
            <person name="Hildebrand F."/>
            <person name="Pallen M.J."/>
        </authorList>
    </citation>
    <scope>NUCLEOTIDE SEQUENCE</scope>
    <source>
        <strain evidence="1">CHK184-20233</strain>
    </source>
</reference>
<comment type="caution">
    <text evidence="1">The sequence shown here is derived from an EMBL/GenBank/DDBJ whole genome shotgun (WGS) entry which is preliminary data.</text>
</comment>
<reference evidence="1" key="1">
    <citation type="submission" date="2020-10" db="EMBL/GenBank/DDBJ databases">
        <authorList>
            <person name="Gilroy R."/>
        </authorList>
    </citation>
    <scope>NUCLEOTIDE SEQUENCE</scope>
    <source>
        <strain evidence="1">CHK184-20233</strain>
    </source>
</reference>
<dbReference type="EMBL" id="DVHC01000027">
    <property type="protein sequence ID" value="HIR58943.1"/>
    <property type="molecule type" value="Genomic_DNA"/>
</dbReference>
<accession>A0A9D1J315</accession>
<evidence type="ECO:0000313" key="1">
    <source>
        <dbReference type="EMBL" id="HIR58943.1"/>
    </source>
</evidence>
<evidence type="ECO:0000313" key="2">
    <source>
        <dbReference type="Proteomes" id="UP000824232"/>
    </source>
</evidence>
<dbReference type="Proteomes" id="UP000824232">
    <property type="component" value="Unassembled WGS sequence"/>
</dbReference>
<proteinExistence type="predicted"/>
<feature type="non-terminal residue" evidence="1">
    <location>
        <position position="1"/>
    </location>
</feature>
<protein>
    <recommendedName>
        <fullName evidence="3">Transposase</fullName>
    </recommendedName>
</protein>
<gene>
    <name evidence="1" type="ORF">IAB38_02735</name>
</gene>
<sequence length="169" mass="19355">KKKVIQINFNKEKHPYVSKASYSVMDINTHKEIKDFKIHEVYLDNYKGIRYNGDNKEEAYLSLFTATSYEELREIAGDDKEALKIVDELERLGLNDNFGLAYDNEMMQKKMINTARNWGYDDGKEAGLKEGAKAEKVSIAKNLLKDGIPIDVVSRNTGLSEEELNKLNN</sequence>
<name>A0A9D1J315_9FIRM</name>
<organism evidence="1 2">
    <name type="scientific">Candidatus Onthousia excrementipullorum</name>
    <dbReference type="NCBI Taxonomy" id="2840884"/>
    <lineage>
        <taxon>Bacteria</taxon>
        <taxon>Bacillati</taxon>
        <taxon>Bacillota</taxon>
        <taxon>Bacilli</taxon>
        <taxon>Candidatus Onthousia</taxon>
    </lineage>
</organism>
<evidence type="ECO:0008006" key="3">
    <source>
        <dbReference type="Google" id="ProtNLM"/>
    </source>
</evidence>
<dbReference type="AlphaFoldDB" id="A0A9D1J315"/>